<evidence type="ECO:0000256" key="1">
    <source>
        <dbReference type="SAM" id="Phobius"/>
    </source>
</evidence>
<gene>
    <name evidence="2" type="ORF">Poli38472_002998</name>
</gene>
<keyword evidence="1" id="KW-0472">Membrane</keyword>
<feature type="transmembrane region" description="Helical" evidence="1">
    <location>
        <begin position="51"/>
        <end position="71"/>
    </location>
</feature>
<feature type="transmembrane region" description="Helical" evidence="1">
    <location>
        <begin position="99"/>
        <end position="128"/>
    </location>
</feature>
<feature type="transmembrane region" description="Helical" evidence="1">
    <location>
        <begin position="708"/>
        <end position="727"/>
    </location>
</feature>
<organism evidence="2 3">
    <name type="scientific">Pythium oligandrum</name>
    <name type="common">Mycoparasitic fungus</name>
    <dbReference type="NCBI Taxonomy" id="41045"/>
    <lineage>
        <taxon>Eukaryota</taxon>
        <taxon>Sar</taxon>
        <taxon>Stramenopiles</taxon>
        <taxon>Oomycota</taxon>
        <taxon>Peronosporomycetes</taxon>
        <taxon>Pythiales</taxon>
        <taxon>Pythiaceae</taxon>
        <taxon>Pythium</taxon>
    </lineage>
</organism>
<sequence length="806" mass="89331">MRPLDVSTHCTAQYNFLPSTMSSHDVPMLSSASHSTPVSMKTTLTIHVRRWRMVIFTVTIVLVLLLLVLALRRGFSIVKFTQTHDGVQTLVTKTDDFNFYFGTIASLVAKPFEIGGALILPMVVLLFLTSEMMHNDTLTWRLVILMAQSVFVSLLTNAFSTLNVQFPIGRLLERGIVDQDLDRFINTPSVSTLADGIGVAAPWIQPTNATILNNAFTPVWTPYTPSVCLEDDSEKRVMTVIYGFSSHDMFKSMLSNGIPPTNSLNLSMAQVANDSGRVSYELPYSITTAANLVIHAMSYIENQLRVRLDTTQVDEDPLESYATRALSSAADGNSPLFVLSTSAMVLQTLSRQRENGFFIDLPQIRVAFTSFAISSDISFDAVSISLPFERNSTQRGLRLTSYELFVEDRIVANKDLINEDGDAVYQVATNVECGSTSCLLTQPMDSSENPVVWTLQPQIHAFAWCHEAFSRIGTGPGYTSCPQESFSPETMLVGSTGIRLTADRMMDVKVPDNDRPDNQQANITNIQRTMTFTLGRLSWHKIDLSSQLKATCSVRNLGTCDGLTIELDGDQEALVSADHFALGDLMSIRSGRKSDRGLPLVSRISTVNGSFLPLKNVRRVDSYLINGPTQRCAQDVDRIGQQIAENGWEMEFGLQEAYTAGIFHLFQRGVAHRRLQGLNLRTEDQDALDLKGNSIMFEFRVSVPRKSVAVTVLAGSLLILSVVLVALMSQRREQELSDTSDVHRVARIQLVEQFFPKVFLNCQLDMSDGDGALPFAASLEHYRIVSMTLRQQTPEGEVLITLPPST</sequence>
<keyword evidence="1" id="KW-1133">Transmembrane helix</keyword>
<protein>
    <submittedName>
        <fullName evidence="2">Uncharacterized protein</fullName>
    </submittedName>
</protein>
<proteinExistence type="predicted"/>
<dbReference type="Proteomes" id="UP000794436">
    <property type="component" value="Unassembled WGS sequence"/>
</dbReference>
<evidence type="ECO:0000313" key="3">
    <source>
        <dbReference type="Proteomes" id="UP000794436"/>
    </source>
</evidence>
<reference evidence="2" key="1">
    <citation type="submission" date="2019-03" db="EMBL/GenBank/DDBJ databases">
        <title>Long read genome sequence of the mycoparasitic Pythium oligandrum ATCC 38472 isolated from sugarbeet rhizosphere.</title>
        <authorList>
            <person name="Gaulin E."/>
        </authorList>
    </citation>
    <scope>NUCLEOTIDE SEQUENCE</scope>
    <source>
        <strain evidence="2">ATCC 38472_TT</strain>
    </source>
</reference>
<accession>A0A8K1FFR3</accession>
<feature type="transmembrane region" description="Helical" evidence="1">
    <location>
        <begin position="140"/>
        <end position="159"/>
    </location>
</feature>
<comment type="caution">
    <text evidence="2">The sequence shown here is derived from an EMBL/GenBank/DDBJ whole genome shotgun (WGS) entry which is preliminary data.</text>
</comment>
<dbReference type="OrthoDB" id="167851at2759"/>
<dbReference type="AlphaFoldDB" id="A0A8K1FFR3"/>
<name>A0A8K1FFR3_PYTOL</name>
<dbReference type="EMBL" id="SPLM01000144">
    <property type="protein sequence ID" value="TMW57073.1"/>
    <property type="molecule type" value="Genomic_DNA"/>
</dbReference>
<keyword evidence="3" id="KW-1185">Reference proteome</keyword>
<keyword evidence="1" id="KW-0812">Transmembrane</keyword>
<evidence type="ECO:0000313" key="2">
    <source>
        <dbReference type="EMBL" id="TMW57073.1"/>
    </source>
</evidence>